<keyword evidence="3" id="KW-0472">Membrane</keyword>
<name>A0A0C2D3Z8_9BACT</name>
<dbReference type="InterPro" id="IPR003321">
    <property type="entry name" value="Cyt_c552"/>
</dbReference>
<dbReference type="InterPro" id="IPR010177">
    <property type="entry name" value="Paired_CXXCH_1"/>
</dbReference>
<keyword evidence="1" id="KW-0732">Signal</keyword>
<evidence type="ECO:0000313" key="3">
    <source>
        <dbReference type="EMBL" id="KIG16440.1"/>
    </source>
</evidence>
<dbReference type="Pfam" id="PF09699">
    <property type="entry name" value="Paired_CXXCH_1"/>
    <property type="match status" value="1"/>
</dbReference>
<evidence type="ECO:0000256" key="1">
    <source>
        <dbReference type="ARBA" id="ARBA00022729"/>
    </source>
</evidence>
<evidence type="ECO:0000259" key="2">
    <source>
        <dbReference type="Pfam" id="PF09699"/>
    </source>
</evidence>
<accession>A0A0C2D3Z8</accession>
<evidence type="ECO:0000313" key="4">
    <source>
        <dbReference type="Proteomes" id="UP000031599"/>
    </source>
</evidence>
<dbReference type="InterPro" id="IPR051829">
    <property type="entry name" value="Multiheme_Cytochr_ET"/>
</dbReference>
<dbReference type="PANTHER" id="PTHR35038:SF8">
    <property type="entry name" value="C-TYPE POLYHEME CYTOCHROME OMCC"/>
    <property type="match status" value="1"/>
</dbReference>
<protein>
    <submittedName>
        <fullName evidence="3">Signal peptide and transmembrane prediction</fullName>
    </submittedName>
</protein>
<dbReference type="SUPFAM" id="SSF48695">
    <property type="entry name" value="Multiheme cytochromes"/>
    <property type="match status" value="1"/>
</dbReference>
<sequence>MTMARAWLAPTLLFGPALVWSLAAGLGLAWTASDEPAWADLERHGDPVAGSSSCRGCHPAQWRSWHDSWHRTMTQQPARGHLAAAERALIGPGGATGQAGVLAPFAGEQLDYGGFRATMDRGDDGAPRVLVQRLDDAGESVVGPPVLDVAVTLTVGSHRYQQYVAELGRGDPAGLGTQPVGATPELWRLPVAWHRAEQRWIHMNGAFVEPEGEPGSLPDYERHLSRWNDNCIFCHNTEPVPGRGADTPGFRTRVGELGIACEACHGPATAHLERHLGNPLRRLLASATPGTDGSIANPSTLGPARESEICGRCHGQRIARDIAKVMRDGDGFVAGDQLADISRPIFADSTIEGAEGLDHGRPFAARFWPDGTPRLSAYEYQGLLLSPCWDPVGDDGLGCGHCHDMHGATPDGQPRAGRTGEGACVGCHSPDTLGGAARAGGHGGHAALRDHERSVDCVDCHMPRVTYGLLEGMVSHRITSPDPAALLGRADQPDACTQCHVDRSRAWAAASMPALGLRGSPVDPSAARPEEALASRVVLDLLGGDPIQRNLAAHALARPDATGSIEARMAWIAEGLEDEYPSVRWFAWRGLRSLVEQLDPETGSDTTWLPSVNQSGKASASGREALARAENSWLPSVDQSTNASASGREALLEALAQFDYLGPIDARVEVITRVRALVGPAPLAEHPDLHDRLTSDRWGLAIWIGE</sequence>
<dbReference type="Gene3D" id="1.10.1130.10">
    <property type="entry name" value="Flavocytochrome C3, Chain A"/>
    <property type="match status" value="2"/>
</dbReference>
<proteinExistence type="predicted"/>
<dbReference type="InterPro" id="IPR036280">
    <property type="entry name" value="Multihaem_cyt_sf"/>
</dbReference>
<dbReference type="PANTHER" id="PTHR35038">
    <property type="entry name" value="DISSIMILATORY SULFITE REDUCTASE SIRA"/>
    <property type="match status" value="1"/>
</dbReference>
<dbReference type="GO" id="GO:0042279">
    <property type="term" value="F:nitrite reductase (cytochrome, ammonia-forming) activity"/>
    <property type="evidence" value="ECO:0007669"/>
    <property type="project" value="InterPro"/>
</dbReference>
<gene>
    <name evidence="3" type="ORF">DB30_04484</name>
</gene>
<reference evidence="3 4" key="1">
    <citation type="submission" date="2014-12" db="EMBL/GenBank/DDBJ databases">
        <title>Genome assembly of Enhygromyxa salina DSM 15201.</title>
        <authorList>
            <person name="Sharma G."/>
            <person name="Subramanian S."/>
        </authorList>
    </citation>
    <scope>NUCLEOTIDE SEQUENCE [LARGE SCALE GENOMIC DNA]</scope>
    <source>
        <strain evidence="3 4">DSM 15201</strain>
    </source>
</reference>
<comment type="caution">
    <text evidence="3">The sequence shown here is derived from an EMBL/GenBank/DDBJ whole genome shotgun (WGS) entry which is preliminary data.</text>
</comment>
<feature type="domain" description="Doubled CXXCH motif" evidence="2">
    <location>
        <begin position="392"/>
        <end position="430"/>
    </location>
</feature>
<dbReference type="EMBL" id="JMCC02000038">
    <property type="protein sequence ID" value="KIG16440.1"/>
    <property type="molecule type" value="Genomic_DNA"/>
</dbReference>
<organism evidence="3 4">
    <name type="scientific">Enhygromyxa salina</name>
    <dbReference type="NCBI Taxonomy" id="215803"/>
    <lineage>
        <taxon>Bacteria</taxon>
        <taxon>Pseudomonadati</taxon>
        <taxon>Myxococcota</taxon>
        <taxon>Polyangia</taxon>
        <taxon>Nannocystales</taxon>
        <taxon>Nannocystaceae</taxon>
        <taxon>Enhygromyxa</taxon>
    </lineage>
</organism>
<keyword evidence="3" id="KW-0812">Transmembrane</keyword>
<dbReference type="Pfam" id="PF02335">
    <property type="entry name" value="Cytochrom_C552"/>
    <property type="match status" value="1"/>
</dbReference>
<dbReference type="Proteomes" id="UP000031599">
    <property type="component" value="Unassembled WGS sequence"/>
</dbReference>
<dbReference type="GO" id="GO:0042597">
    <property type="term" value="C:periplasmic space"/>
    <property type="evidence" value="ECO:0007669"/>
    <property type="project" value="InterPro"/>
</dbReference>
<dbReference type="AlphaFoldDB" id="A0A0C2D3Z8"/>